<dbReference type="EMBL" id="AGXN01000012">
    <property type="protein sequence ID" value="EIY96285.1"/>
    <property type="molecule type" value="Genomic_DNA"/>
</dbReference>
<evidence type="ECO:0000313" key="2">
    <source>
        <dbReference type="Proteomes" id="UP000003879"/>
    </source>
</evidence>
<accession>A0A0E2AQX2</accession>
<organism evidence="1 2">
    <name type="scientific">Bacteroides fragilis CL07T12C05</name>
    <dbReference type="NCBI Taxonomy" id="997883"/>
    <lineage>
        <taxon>Bacteria</taxon>
        <taxon>Pseudomonadati</taxon>
        <taxon>Bacteroidota</taxon>
        <taxon>Bacteroidia</taxon>
        <taxon>Bacteroidales</taxon>
        <taxon>Bacteroidaceae</taxon>
        <taxon>Bacteroides</taxon>
    </lineage>
</organism>
<comment type="caution">
    <text evidence="1">The sequence shown here is derived from an EMBL/GenBank/DDBJ whole genome shotgun (WGS) entry which is preliminary data.</text>
</comment>
<proteinExistence type="predicted"/>
<gene>
    <name evidence="1" type="ORF">HMPREF1056_02173</name>
</gene>
<dbReference type="PATRIC" id="fig|997883.3.peg.2271"/>
<dbReference type="Proteomes" id="UP000003879">
    <property type="component" value="Unassembled WGS sequence"/>
</dbReference>
<dbReference type="RefSeq" id="WP_005794308.1">
    <property type="nucleotide sequence ID" value="NZ_JH724215.1"/>
</dbReference>
<sequence>MDKELFKDKNPLLRRQMLEDNCAAVERITYTSPFSEEEMGERKTELANIDLDMAALEEEKKAFMQAYKDKLKPKKERKKTLLTDIKRGYEEITDECFKFMERSTRTTGYYNGNGDLIKERPMEAQEMQKTVFEDIESTGTEG</sequence>
<dbReference type="HOGENOM" id="CLU_149822_0_0_10"/>
<evidence type="ECO:0000313" key="1">
    <source>
        <dbReference type="EMBL" id="EIY96285.1"/>
    </source>
</evidence>
<protein>
    <submittedName>
        <fullName evidence="1">Uncharacterized protein</fullName>
    </submittedName>
</protein>
<reference evidence="1 2" key="1">
    <citation type="submission" date="2012-02" db="EMBL/GenBank/DDBJ databases">
        <title>The Genome Sequence of Bacteroides fragilis CL07T12C05.</title>
        <authorList>
            <consortium name="The Broad Institute Genome Sequencing Platform"/>
            <person name="Earl A."/>
            <person name="Ward D."/>
            <person name="Feldgarden M."/>
            <person name="Gevers D."/>
            <person name="Zitomersky N.L."/>
            <person name="Coyne M.J."/>
            <person name="Comstock L.E."/>
            <person name="Young S.K."/>
            <person name="Zeng Q."/>
            <person name="Gargeya S."/>
            <person name="Fitzgerald M."/>
            <person name="Haas B."/>
            <person name="Abouelleil A."/>
            <person name="Alvarado L."/>
            <person name="Arachchi H.M."/>
            <person name="Berlin A."/>
            <person name="Chapman S.B."/>
            <person name="Gearin G."/>
            <person name="Goldberg J."/>
            <person name="Griggs A."/>
            <person name="Gujja S."/>
            <person name="Hansen M."/>
            <person name="Heiman D."/>
            <person name="Howarth C."/>
            <person name="Larimer J."/>
            <person name="Lui A."/>
            <person name="MacDonald P.J.P."/>
            <person name="McCowen C."/>
            <person name="Montmayeur A."/>
            <person name="Murphy C."/>
            <person name="Neiman D."/>
            <person name="Pearson M."/>
            <person name="Priest M."/>
            <person name="Roberts A."/>
            <person name="Saif S."/>
            <person name="Shea T."/>
            <person name="Sisk P."/>
            <person name="Stolte C."/>
            <person name="Sykes S."/>
            <person name="Wortman J."/>
            <person name="Nusbaum C."/>
            <person name="Birren B."/>
        </authorList>
    </citation>
    <scope>NUCLEOTIDE SEQUENCE [LARGE SCALE GENOMIC DNA]</scope>
    <source>
        <strain evidence="1 2">CL07T12C05</strain>
    </source>
</reference>
<dbReference type="AlphaFoldDB" id="A0A0E2AQX2"/>
<name>A0A0E2AQX2_BACFG</name>